<keyword evidence="1" id="KW-0238">DNA-binding</keyword>
<evidence type="ECO:0000313" key="4">
    <source>
        <dbReference type="Proteomes" id="UP000075613"/>
    </source>
</evidence>
<dbReference type="STRING" id="1399968.CI15_33460"/>
<comment type="caution">
    <text evidence="3">The sequence shown here is derived from an EMBL/GenBank/DDBJ whole genome shotgun (WGS) entry which is preliminary data.</text>
</comment>
<dbReference type="Gene3D" id="1.10.260.40">
    <property type="entry name" value="lambda repressor-like DNA-binding domains"/>
    <property type="match status" value="1"/>
</dbReference>
<reference evidence="3 4" key="1">
    <citation type="journal article" date="2015" name="Int. J. Syst. Evol. Microbiol.">
        <title>Burkholderia monticola sp. nov., isolated from mountain soil.</title>
        <authorList>
            <person name="Baek I."/>
            <person name="Seo B."/>
            <person name="Lee I."/>
            <person name="Yi H."/>
            <person name="Chun J."/>
        </authorList>
    </citation>
    <scope>NUCLEOTIDE SEQUENCE [LARGE SCALE GENOMIC DNA]</scope>
    <source>
        <strain evidence="3 4">JC2948</strain>
    </source>
</reference>
<keyword evidence="4" id="KW-1185">Reference proteome</keyword>
<protein>
    <recommendedName>
        <fullName evidence="2">HTH cro/C1-type domain-containing protein</fullName>
    </recommendedName>
</protein>
<feature type="domain" description="HTH cro/C1-type" evidence="2">
    <location>
        <begin position="12"/>
        <end position="66"/>
    </location>
</feature>
<dbReference type="PROSITE" id="PS50943">
    <property type="entry name" value="HTH_CROC1"/>
    <property type="match status" value="1"/>
</dbReference>
<evidence type="ECO:0000313" key="3">
    <source>
        <dbReference type="EMBL" id="KXU82444.1"/>
    </source>
</evidence>
<proteinExistence type="predicted"/>
<dbReference type="InterPro" id="IPR050807">
    <property type="entry name" value="TransReg_Diox_bact_type"/>
</dbReference>
<evidence type="ECO:0000256" key="1">
    <source>
        <dbReference type="ARBA" id="ARBA00023125"/>
    </source>
</evidence>
<dbReference type="GO" id="GO:0003677">
    <property type="term" value="F:DNA binding"/>
    <property type="evidence" value="ECO:0007669"/>
    <property type="project" value="UniProtKB-KW"/>
</dbReference>
<dbReference type="CDD" id="cd00093">
    <property type="entry name" value="HTH_XRE"/>
    <property type="match status" value="1"/>
</dbReference>
<dbReference type="GO" id="GO:0003700">
    <property type="term" value="F:DNA-binding transcription factor activity"/>
    <property type="evidence" value="ECO:0007669"/>
    <property type="project" value="TreeGrafter"/>
</dbReference>
<dbReference type="AlphaFoldDB" id="A0A149PBN9"/>
<dbReference type="PANTHER" id="PTHR46797:SF1">
    <property type="entry name" value="METHYLPHOSPHONATE SYNTHASE"/>
    <property type="match status" value="1"/>
</dbReference>
<dbReference type="EMBL" id="LRBG01000039">
    <property type="protein sequence ID" value="KXU82444.1"/>
    <property type="molecule type" value="Genomic_DNA"/>
</dbReference>
<dbReference type="GO" id="GO:0005829">
    <property type="term" value="C:cytosol"/>
    <property type="evidence" value="ECO:0007669"/>
    <property type="project" value="TreeGrafter"/>
</dbReference>
<dbReference type="InterPro" id="IPR001387">
    <property type="entry name" value="Cro/C1-type_HTH"/>
</dbReference>
<accession>A0A149PBN9</accession>
<dbReference type="SUPFAM" id="SSF47413">
    <property type="entry name" value="lambda repressor-like DNA-binding domains"/>
    <property type="match status" value="1"/>
</dbReference>
<dbReference type="SMART" id="SM00530">
    <property type="entry name" value="HTH_XRE"/>
    <property type="match status" value="1"/>
</dbReference>
<dbReference type="PANTHER" id="PTHR46797">
    <property type="entry name" value="HTH-TYPE TRANSCRIPTIONAL REGULATOR"/>
    <property type="match status" value="1"/>
</dbReference>
<sequence>MHGMSETIGARLRRLRTDANISAAQVAKRIHMSPTYLNQVERDEHLPGLTMAAELAKLYRVSLDYIAGLTDQTNNPYVRR</sequence>
<dbReference type="Pfam" id="PF13560">
    <property type="entry name" value="HTH_31"/>
    <property type="match status" value="1"/>
</dbReference>
<dbReference type="Proteomes" id="UP000075613">
    <property type="component" value="Unassembled WGS sequence"/>
</dbReference>
<name>A0A149PBN9_9BURK</name>
<evidence type="ECO:0000259" key="2">
    <source>
        <dbReference type="PROSITE" id="PS50943"/>
    </source>
</evidence>
<gene>
    <name evidence="3" type="ORF">CI15_33460</name>
</gene>
<dbReference type="InterPro" id="IPR010982">
    <property type="entry name" value="Lambda_DNA-bd_dom_sf"/>
</dbReference>
<organism evidence="3 4">
    <name type="scientific">Paraburkholderia monticola</name>
    <dbReference type="NCBI Taxonomy" id="1399968"/>
    <lineage>
        <taxon>Bacteria</taxon>
        <taxon>Pseudomonadati</taxon>
        <taxon>Pseudomonadota</taxon>
        <taxon>Betaproteobacteria</taxon>
        <taxon>Burkholderiales</taxon>
        <taxon>Burkholderiaceae</taxon>
        <taxon>Paraburkholderia</taxon>
    </lineage>
</organism>